<dbReference type="EMBL" id="JX486087">
    <property type="protein sequence ID" value="AFU63056.1"/>
    <property type="molecule type" value="Genomic_DNA"/>
</dbReference>
<keyword evidence="1" id="KW-0812">Transmembrane</keyword>
<dbReference type="Proteomes" id="UP000008671">
    <property type="component" value="Segment"/>
</dbReference>
<accession>K4HZL2</accession>
<evidence type="ECO:0000256" key="1">
    <source>
        <dbReference type="SAM" id="Phobius"/>
    </source>
</evidence>
<protein>
    <submittedName>
        <fullName evidence="2">Uncharacterized protein</fullName>
    </submittedName>
</protein>
<proteinExistence type="predicted"/>
<feature type="transmembrane region" description="Helical" evidence="1">
    <location>
        <begin position="7"/>
        <end position="40"/>
    </location>
</feature>
<sequence length="42" mass="4741">MITILMLLLFMFLIGKFLAIAFNAVFAVIVWLFIAIVALILI</sequence>
<keyword evidence="3" id="KW-1185">Reference proteome</keyword>
<name>K4HZL2_9CAUD</name>
<keyword evidence="1" id="KW-1133">Transmembrane helix</keyword>
<evidence type="ECO:0000313" key="3">
    <source>
        <dbReference type="Proteomes" id="UP000008671"/>
    </source>
</evidence>
<dbReference type="KEGG" id="vg:14296414"/>
<keyword evidence="1" id="KW-0472">Membrane</keyword>
<organism evidence="2 3">
    <name type="scientific">Lactobacillus phage ATCC8014</name>
    <dbReference type="NCBI Taxonomy" id="2892340"/>
    <lineage>
        <taxon>Viruses</taxon>
        <taxon>Duplodnaviria</taxon>
        <taxon>Heunggongvirae</taxon>
        <taxon>Uroviricota</taxon>
        <taxon>Caudoviricetes</taxon>
        <taxon>Coetzeevirus</taxon>
        <taxon>Coetzeevirus ATCC8014</taxon>
    </lineage>
</organism>
<evidence type="ECO:0000313" key="2">
    <source>
        <dbReference type="EMBL" id="AFU63056.1"/>
    </source>
</evidence>
<gene>
    <name evidence="2" type="ORF">8014-B1_0049</name>
</gene>
<dbReference type="RefSeq" id="YP_007236735.1">
    <property type="nucleotide sequence ID" value="NC_019916.1"/>
</dbReference>
<reference evidence="2 3" key="1">
    <citation type="journal article" date="2012" name="Appl. Environ. Microbiol.">
        <title>Characterization of Two Virulent Phages of Lactobacillus plantarum.</title>
        <authorList>
            <person name="Briggiler Marco M."/>
            <person name="Garneau J.E."/>
            <person name="Tremblay D."/>
            <person name="Quiberoni A."/>
            <person name="Moineau S."/>
        </authorList>
    </citation>
    <scope>NUCLEOTIDE SEQUENCE [LARGE SCALE GENOMIC DNA]</scope>
</reference>
<dbReference type="GeneID" id="14296414"/>